<keyword evidence="3 6" id="KW-0285">Flavoprotein</keyword>
<dbReference type="InterPro" id="IPR036134">
    <property type="entry name" value="Crypto/Photolyase_FAD-like_sf"/>
</dbReference>
<name>A0ABT9I1P7_9GAMM</name>
<dbReference type="InterPro" id="IPR014133">
    <property type="entry name" value="Cry_DASH"/>
</dbReference>
<evidence type="ECO:0000256" key="6">
    <source>
        <dbReference type="RuleBase" id="RU367151"/>
    </source>
</evidence>
<dbReference type="InterPro" id="IPR005101">
    <property type="entry name" value="Cryptochr/Photolyase_FAD-bd"/>
</dbReference>
<sequence length="457" mass="52225">MSLNIILLNETLRWHDNPLLQLEVGPKVAVLVLDEKAFFASQYGVARANLRRLQQQLEAIAALKRQLASQHIGLIVCVGNIKECIRRLQQQFGATSLYAAEPVGFNEYSALQQLKPYLSVTLLDCNSLLGDGLRPQLDSLPNTFTPFRKQREPLLEVSAPSDHSVSSSAWLSIAQCEVFNHPFNQLYHQYAATDKNFSALEQSATTLFTQYIWQQQHVRHYKETRNQLYGEHYASFLSAPLALGTLSVRWAWQQIIAFEHSVTANDSTYWLKFELLWREFFRWQFRKYGARWFSKGAIKGAIDFNKPKLNAAQLKRFENWCQASTGVPFIDANMRLLNQTGLMSNRGRQNVASFLVHDLGVDWRLGAAYFEQRLLDYDCASNWGNWAYIAGSGNAAERQFNVIKQALHYDPDGSFVRAMLPEITSSGSLVHQPSQQFQSPEHWHHWLAKLRPASSTP</sequence>
<gene>
    <name evidence="8" type="ORF">ORJ04_13505</name>
</gene>
<dbReference type="Proteomes" id="UP001231109">
    <property type="component" value="Unassembled WGS sequence"/>
</dbReference>
<evidence type="ECO:0000256" key="4">
    <source>
        <dbReference type="ARBA" id="ARBA00022827"/>
    </source>
</evidence>
<proteinExistence type="inferred from homology"/>
<comment type="function">
    <text evidence="6">May have a photoreceptor function.</text>
</comment>
<evidence type="ECO:0000256" key="2">
    <source>
        <dbReference type="ARBA" id="ARBA00017881"/>
    </source>
</evidence>
<dbReference type="Gene3D" id="3.40.50.620">
    <property type="entry name" value="HUPs"/>
    <property type="match status" value="1"/>
</dbReference>
<evidence type="ECO:0000256" key="5">
    <source>
        <dbReference type="ARBA" id="ARBA00022991"/>
    </source>
</evidence>
<evidence type="ECO:0000313" key="9">
    <source>
        <dbReference type="Proteomes" id="UP001231109"/>
    </source>
</evidence>
<dbReference type="PRINTS" id="PR00147">
    <property type="entry name" value="DNAPHOTLYASE"/>
</dbReference>
<dbReference type="Pfam" id="PF00875">
    <property type="entry name" value="DNA_photolyase"/>
    <property type="match status" value="1"/>
</dbReference>
<dbReference type="InterPro" id="IPR002081">
    <property type="entry name" value="Cryptochrome/DNA_photolyase_1"/>
</dbReference>
<protein>
    <recommendedName>
        <fullName evidence="2 6">Cryptochrome DASH</fullName>
    </recommendedName>
</protein>
<dbReference type="PANTHER" id="PTHR11455">
    <property type="entry name" value="CRYPTOCHROME"/>
    <property type="match status" value="1"/>
</dbReference>
<dbReference type="Gene3D" id="1.10.579.10">
    <property type="entry name" value="DNA Cyclobutane Dipyrimidine Photolyase, subunit A, domain 3"/>
    <property type="match status" value="1"/>
</dbReference>
<keyword evidence="4 6" id="KW-0274">FAD</keyword>
<evidence type="ECO:0000256" key="3">
    <source>
        <dbReference type="ARBA" id="ARBA00022630"/>
    </source>
</evidence>
<dbReference type="InterPro" id="IPR014729">
    <property type="entry name" value="Rossmann-like_a/b/a_fold"/>
</dbReference>
<dbReference type="PANTHER" id="PTHR11455:SF22">
    <property type="entry name" value="CRYPTOCHROME DASH"/>
    <property type="match status" value="1"/>
</dbReference>
<comment type="similarity">
    <text evidence="1 6">Belongs to the DNA photolyase class-1 family.</text>
</comment>
<dbReference type="PROSITE" id="PS51645">
    <property type="entry name" value="PHR_CRY_ALPHA_BETA"/>
    <property type="match status" value="1"/>
</dbReference>
<dbReference type="InterPro" id="IPR036155">
    <property type="entry name" value="Crypto/Photolyase_N_sf"/>
</dbReference>
<accession>A0ABT9I1P7</accession>
<comment type="caution">
    <text evidence="8">The sequence shown here is derived from an EMBL/GenBank/DDBJ whole genome shotgun (WGS) entry which is preliminary data.</text>
</comment>
<dbReference type="EMBL" id="JAPJDZ010000035">
    <property type="protein sequence ID" value="MDP5136965.1"/>
    <property type="molecule type" value="Genomic_DNA"/>
</dbReference>
<evidence type="ECO:0000313" key="8">
    <source>
        <dbReference type="EMBL" id="MDP5136965.1"/>
    </source>
</evidence>
<reference evidence="8 9" key="1">
    <citation type="submission" date="2022-11" db="EMBL/GenBank/DDBJ databases">
        <title>Viruses from the air-sea interface of a natural surface slick.</title>
        <authorList>
            <person name="Rahlff J."/>
            <person name="Holmfeldt K."/>
        </authorList>
    </citation>
    <scope>NUCLEOTIDE SEQUENCE [LARGE SCALE GENOMIC DNA]</scope>
    <source>
        <strain evidence="8 9">SMS4</strain>
    </source>
</reference>
<dbReference type="RefSeq" id="WP_305976439.1">
    <property type="nucleotide sequence ID" value="NZ_JAPJDZ010000035.1"/>
</dbReference>
<evidence type="ECO:0000259" key="7">
    <source>
        <dbReference type="PROSITE" id="PS51645"/>
    </source>
</evidence>
<evidence type="ECO:0000256" key="1">
    <source>
        <dbReference type="ARBA" id="ARBA00005862"/>
    </source>
</evidence>
<keyword evidence="9" id="KW-1185">Reference proteome</keyword>
<comment type="cofactor">
    <cofactor evidence="6">
        <name>(6R)-5,10-methylene-5,6,7,8-tetrahydrofolate</name>
        <dbReference type="ChEBI" id="CHEBI:15636"/>
    </cofactor>
    <text evidence="6">Binds 1 5,10-methenyltetrahydrofolate (MTHF) per subunit.</text>
</comment>
<feature type="domain" description="Photolyase/cryptochrome alpha/beta" evidence="7">
    <location>
        <begin position="2"/>
        <end position="133"/>
    </location>
</feature>
<comment type="cofactor">
    <cofactor evidence="6">
        <name>FAD</name>
        <dbReference type="ChEBI" id="CHEBI:57692"/>
    </cofactor>
    <text evidence="6">Binds 1 FAD per subunit.</text>
</comment>
<keyword evidence="5 6" id="KW-0157">Chromophore</keyword>
<organism evidence="8 9">
    <name type="scientific">Rheinheimera baltica</name>
    <dbReference type="NCBI Taxonomy" id="67576"/>
    <lineage>
        <taxon>Bacteria</taxon>
        <taxon>Pseudomonadati</taxon>
        <taxon>Pseudomonadota</taxon>
        <taxon>Gammaproteobacteria</taxon>
        <taxon>Chromatiales</taxon>
        <taxon>Chromatiaceae</taxon>
        <taxon>Rheinheimera</taxon>
    </lineage>
</organism>
<dbReference type="InterPro" id="IPR006050">
    <property type="entry name" value="DNA_photolyase_N"/>
</dbReference>
<dbReference type="SUPFAM" id="SSF48173">
    <property type="entry name" value="Cryptochrome/photolyase FAD-binding domain"/>
    <property type="match status" value="1"/>
</dbReference>
<dbReference type="Pfam" id="PF03441">
    <property type="entry name" value="FAD_binding_7"/>
    <property type="match status" value="1"/>
</dbReference>
<dbReference type="SUPFAM" id="SSF52425">
    <property type="entry name" value="Cryptochrome/photolyase, N-terminal domain"/>
    <property type="match status" value="1"/>
</dbReference>
<dbReference type="NCBIfam" id="TIGR02765">
    <property type="entry name" value="crypto_DASH"/>
    <property type="match status" value="1"/>
</dbReference>
<dbReference type="Gene3D" id="1.25.40.80">
    <property type="match status" value="1"/>
</dbReference>